<organism evidence="1">
    <name type="scientific">Rhizophora mucronata</name>
    <name type="common">Asiatic mangrove</name>
    <dbReference type="NCBI Taxonomy" id="61149"/>
    <lineage>
        <taxon>Eukaryota</taxon>
        <taxon>Viridiplantae</taxon>
        <taxon>Streptophyta</taxon>
        <taxon>Embryophyta</taxon>
        <taxon>Tracheophyta</taxon>
        <taxon>Spermatophyta</taxon>
        <taxon>Magnoliopsida</taxon>
        <taxon>eudicotyledons</taxon>
        <taxon>Gunneridae</taxon>
        <taxon>Pentapetalae</taxon>
        <taxon>rosids</taxon>
        <taxon>fabids</taxon>
        <taxon>Malpighiales</taxon>
        <taxon>Rhizophoraceae</taxon>
        <taxon>Rhizophora</taxon>
    </lineage>
</organism>
<sequence>MCRQWISRNLFTRKFSQLSLPIFNKLIPNVSREKTKERINLFVLNQMSCYILNYIFLCT</sequence>
<name>A0A2P2KUB5_RHIMU</name>
<reference evidence="1" key="1">
    <citation type="submission" date="2018-02" db="EMBL/GenBank/DDBJ databases">
        <title>Rhizophora mucronata_Transcriptome.</title>
        <authorList>
            <person name="Meera S.P."/>
            <person name="Sreeshan A."/>
            <person name="Augustine A."/>
        </authorList>
    </citation>
    <scope>NUCLEOTIDE SEQUENCE</scope>
    <source>
        <tissue evidence="1">Leaf</tissue>
    </source>
</reference>
<accession>A0A2P2KUB5</accession>
<protein>
    <submittedName>
        <fullName evidence="1">Uncharacterized protein</fullName>
    </submittedName>
</protein>
<dbReference type="AlphaFoldDB" id="A0A2P2KUB5"/>
<proteinExistence type="predicted"/>
<dbReference type="EMBL" id="GGEC01028799">
    <property type="protein sequence ID" value="MBX09283.1"/>
    <property type="molecule type" value="Transcribed_RNA"/>
</dbReference>
<evidence type="ECO:0000313" key="1">
    <source>
        <dbReference type="EMBL" id="MBX09283.1"/>
    </source>
</evidence>